<accession>A0A2A3YP87</accession>
<dbReference type="OrthoDB" id="1769548at2"/>
<dbReference type="InterPro" id="IPR010262">
    <property type="entry name" value="Arylsulfotransferase_bact"/>
</dbReference>
<dbReference type="Proteomes" id="UP000218598">
    <property type="component" value="Unassembled WGS sequence"/>
</dbReference>
<dbReference type="AlphaFoldDB" id="A0A2A3YP87"/>
<comment type="caution">
    <text evidence="2">The sequence shown here is derived from an EMBL/GenBank/DDBJ whole genome shotgun (WGS) entry which is preliminary data.</text>
</comment>
<dbReference type="RefSeq" id="WP_096163715.1">
    <property type="nucleotide sequence ID" value="NZ_NRGR01000001.1"/>
</dbReference>
<evidence type="ECO:0008006" key="4">
    <source>
        <dbReference type="Google" id="ProtNLM"/>
    </source>
</evidence>
<dbReference type="Pfam" id="PF05935">
    <property type="entry name" value="Arylsulfotrans"/>
    <property type="match status" value="1"/>
</dbReference>
<dbReference type="EMBL" id="NRGR01000001">
    <property type="protein sequence ID" value="PCC41103.1"/>
    <property type="molecule type" value="Genomic_DNA"/>
</dbReference>
<dbReference type="InterPro" id="IPR011047">
    <property type="entry name" value="Quinoprotein_ADH-like_sf"/>
</dbReference>
<feature type="region of interest" description="Disordered" evidence="1">
    <location>
        <begin position="1"/>
        <end position="21"/>
    </location>
</feature>
<dbReference type="GO" id="GO:0004062">
    <property type="term" value="F:aryl sulfotransferase activity"/>
    <property type="evidence" value="ECO:0007669"/>
    <property type="project" value="InterPro"/>
</dbReference>
<feature type="region of interest" description="Disordered" evidence="1">
    <location>
        <begin position="194"/>
        <end position="225"/>
    </location>
</feature>
<organism evidence="2 3">
    <name type="scientific">Brachybacterium alimentarium</name>
    <dbReference type="NCBI Taxonomy" id="47845"/>
    <lineage>
        <taxon>Bacteria</taxon>
        <taxon>Bacillati</taxon>
        <taxon>Actinomycetota</taxon>
        <taxon>Actinomycetes</taxon>
        <taxon>Micrococcales</taxon>
        <taxon>Dermabacteraceae</taxon>
        <taxon>Brachybacterium</taxon>
    </lineage>
</organism>
<gene>
    <name evidence="2" type="ORF">CIK66_00640</name>
</gene>
<name>A0A2A3YP87_9MICO</name>
<reference evidence="2 3" key="1">
    <citation type="journal article" date="2017" name="Elife">
        <title>Extensive horizontal gene transfer in cheese-associated bacteria.</title>
        <authorList>
            <person name="Bonham K.S."/>
            <person name="Wolfe B.E."/>
            <person name="Dutton R.J."/>
        </authorList>
    </citation>
    <scope>NUCLEOTIDE SEQUENCE [LARGE SCALE GENOMIC DNA]</scope>
    <source>
        <strain evidence="2 3">341_9</strain>
    </source>
</reference>
<dbReference type="GeneID" id="95326350"/>
<evidence type="ECO:0000313" key="2">
    <source>
        <dbReference type="EMBL" id="PCC41103.1"/>
    </source>
</evidence>
<dbReference type="SUPFAM" id="SSF50998">
    <property type="entry name" value="Quinoprotein alcohol dehydrogenase-like"/>
    <property type="match status" value="1"/>
</dbReference>
<keyword evidence="3" id="KW-1185">Reference proteome</keyword>
<protein>
    <recommendedName>
        <fullName evidence="4">Arylsulfotransferase N-terminal domain-containing protein</fullName>
    </recommendedName>
</protein>
<evidence type="ECO:0000313" key="3">
    <source>
        <dbReference type="Proteomes" id="UP000218598"/>
    </source>
</evidence>
<proteinExistence type="predicted"/>
<evidence type="ECO:0000256" key="1">
    <source>
        <dbReference type="SAM" id="MobiDB-lite"/>
    </source>
</evidence>
<sequence>MLTDRFRGTPRPASPSAGSPVRRRTLLTGTAGASLALMALAACDEEDAELGPQEPDTEAVADLEVVYREDPASRGDWTVWIVGYDLPDGEEAPPLYEATTQQARHEALQAKKAEKQWTREDPLLVLDPYGSTRTGLYVFFEDGSAGELDALVRAASTADFGRTIANHVTGTGFEGLVVGLVPGAHNTLTLTWRPEDSAEGAGDGGEDASVSGENGASGEGVGELRIKAPTTESGYGTSLAAEIADADALTPGLFALNGVTALSNNTYLFDNTGTMRGEVLSGDTAAHRFAPEGGRIVTTTGSRQIGVLDPFGHATDLIDLGDHSVHHDLTLVGDVAYVLTSDSTSDRVEDRVVRVDLGTGEVAQVVDLQEVLPEYESRAHAQEGEAGGSAVPGKDWIHVNSIDIVDGVMILSARETSTIIALDDALDPGSEPSVRWMIGVQELWEGTGYEDRFLAPEGTVIGNAGQHTVRRLDDDALPEGQFYLEMFNNNYWDLGTRDEADWQDAGPENATTDEHDGVSHALRYLVDEASGSFREDSVVELPYSSVVSSVFRLGDGGIDQPMITNSGRANEFSERTADGSILASYRYDSASHGYRVYKDPFDGFWFSGQ</sequence>